<accession>F0SQP9</accession>
<gene>
    <name evidence="1" type="ordered locus">Plabr_1468</name>
</gene>
<reference evidence="2" key="1">
    <citation type="submission" date="2011-02" db="EMBL/GenBank/DDBJ databases">
        <title>The complete genome of Planctomyces brasiliensis DSM 5305.</title>
        <authorList>
            <person name="Lucas S."/>
            <person name="Copeland A."/>
            <person name="Lapidus A."/>
            <person name="Bruce D."/>
            <person name="Goodwin L."/>
            <person name="Pitluck S."/>
            <person name="Kyrpides N."/>
            <person name="Mavromatis K."/>
            <person name="Pagani I."/>
            <person name="Ivanova N."/>
            <person name="Ovchinnikova G."/>
            <person name="Lu M."/>
            <person name="Detter J.C."/>
            <person name="Han C."/>
            <person name="Land M."/>
            <person name="Hauser L."/>
            <person name="Markowitz V."/>
            <person name="Cheng J.-F."/>
            <person name="Hugenholtz P."/>
            <person name="Woyke T."/>
            <person name="Wu D."/>
            <person name="Tindall B."/>
            <person name="Pomrenke H.G."/>
            <person name="Brambilla E."/>
            <person name="Klenk H.-P."/>
            <person name="Eisen J.A."/>
        </authorList>
    </citation>
    <scope>NUCLEOTIDE SEQUENCE [LARGE SCALE GENOMIC DNA]</scope>
    <source>
        <strain evidence="2">ATCC 49424 / DSM 5305 / JCM 21570 / NBRC 103401 / IFAM 1448</strain>
    </source>
</reference>
<protein>
    <recommendedName>
        <fullName evidence="3">DUF4357 domain-containing protein</fullName>
    </recommendedName>
</protein>
<dbReference type="AlphaFoldDB" id="F0SQP9"/>
<keyword evidence="2" id="KW-1185">Reference proteome</keyword>
<name>F0SQP9_RUBBR</name>
<dbReference type="EMBL" id="CP002546">
    <property type="protein sequence ID" value="ADY59079.1"/>
    <property type="molecule type" value="Genomic_DNA"/>
</dbReference>
<evidence type="ECO:0008006" key="3">
    <source>
        <dbReference type="Google" id="ProtNLM"/>
    </source>
</evidence>
<evidence type="ECO:0000313" key="1">
    <source>
        <dbReference type="EMBL" id="ADY59079.1"/>
    </source>
</evidence>
<dbReference type="HOGENOM" id="CLU_1365354_0_0_0"/>
<dbReference type="KEGG" id="pbs:Plabr_1468"/>
<evidence type="ECO:0000313" key="2">
    <source>
        <dbReference type="Proteomes" id="UP000006860"/>
    </source>
</evidence>
<dbReference type="Proteomes" id="UP000006860">
    <property type="component" value="Chromosome"/>
</dbReference>
<dbReference type="RefSeq" id="WP_013627807.1">
    <property type="nucleotide sequence ID" value="NC_015174.1"/>
</dbReference>
<proteinExistence type="predicted"/>
<organism evidence="1 2">
    <name type="scientific">Rubinisphaera brasiliensis (strain ATCC 49424 / DSM 5305 / JCM 21570 / IAM 15109 / NBRC 103401 / IFAM 1448)</name>
    <name type="common">Planctomyces brasiliensis</name>
    <dbReference type="NCBI Taxonomy" id="756272"/>
    <lineage>
        <taxon>Bacteria</taxon>
        <taxon>Pseudomonadati</taxon>
        <taxon>Planctomycetota</taxon>
        <taxon>Planctomycetia</taxon>
        <taxon>Planctomycetales</taxon>
        <taxon>Planctomycetaceae</taxon>
        <taxon>Rubinisphaera</taxon>
    </lineage>
</organism>
<sequence length="200" mass="22471">MPSKTLPPEELLFTSHYSCDIDESPYIVMKKNEYEKLMRFEGGRIPTDYTVAQIGDRFVVLNRHDYRMLVGGLEMIFYLYMPEKGVEAIGAATESWMSEYKREGSGKGKVIQPFIVNAGAKVGKVVPSLSSRPNDYDERMKLEKSGAIADGVLTEQVDFNNASQAASVISGASMSGNEEWRNVKTLQTLGETYYRAERQK</sequence>